<evidence type="ECO:0000313" key="13">
    <source>
        <dbReference type="Proteomes" id="UP000076871"/>
    </source>
</evidence>
<evidence type="ECO:0000256" key="2">
    <source>
        <dbReference type="ARBA" id="ARBA00006375"/>
    </source>
</evidence>
<dbReference type="RefSeq" id="XP_040768134.1">
    <property type="nucleotide sequence ID" value="XM_040912097.1"/>
</dbReference>
<dbReference type="GO" id="GO:1990575">
    <property type="term" value="P:mitochondrial L-ornithine transmembrane transport"/>
    <property type="evidence" value="ECO:0007669"/>
    <property type="project" value="TreeGrafter"/>
</dbReference>
<dbReference type="InParanoid" id="A0A165GIH0"/>
<keyword evidence="7" id="KW-0496">Mitochondrion</keyword>
<dbReference type="Pfam" id="PF00153">
    <property type="entry name" value="Mito_carr"/>
    <property type="match status" value="3"/>
</dbReference>
<keyword evidence="5" id="KW-0677">Repeat</keyword>
<keyword evidence="4 9" id="KW-0812">Transmembrane</keyword>
<evidence type="ECO:0000256" key="10">
    <source>
        <dbReference type="RuleBase" id="RU000488"/>
    </source>
</evidence>
<evidence type="ECO:0000313" key="12">
    <source>
        <dbReference type="EMBL" id="KZT10394.1"/>
    </source>
</evidence>
<dbReference type="PANTHER" id="PTHR45624">
    <property type="entry name" value="MITOCHONDRIAL BASIC AMINO ACIDS TRANSPORTER-RELATED"/>
    <property type="match status" value="1"/>
</dbReference>
<evidence type="ECO:0000256" key="8">
    <source>
        <dbReference type="ARBA" id="ARBA00023136"/>
    </source>
</evidence>
<comment type="subcellular location">
    <subcellularLocation>
        <location evidence="1">Mitochondrion membrane</location>
        <topology evidence="1">Multi-pass membrane protein</topology>
    </subcellularLocation>
</comment>
<dbReference type="Gene3D" id="1.50.40.10">
    <property type="entry name" value="Mitochondrial carrier domain"/>
    <property type="match status" value="1"/>
</dbReference>
<feature type="repeat" description="Solcar" evidence="9">
    <location>
        <begin position="17"/>
        <end position="105"/>
    </location>
</feature>
<feature type="transmembrane region" description="Helical" evidence="11">
    <location>
        <begin position="315"/>
        <end position="338"/>
    </location>
</feature>
<sequence>MESASPVAIADADPMSVRALKDITFGSIAGMVSKLFEHPFDLTKVRLQSQVLDATARFKGPIDCLTQTWKKEGIRGLYRGLPAPVVGAMAENATLFWSYTELQNAIRFFSKQPASQGLSLDQFAVAGAGAGFVTSFVLTPIELVKCKMQVQMLMAPGVSLAQAAGAPSPASSSAALPHSSLSTPGSSLPHKLPGPIAVLTSVIRTYGFRGLWLGQTATMIRETGGGAAWFASKEAVATLLLKRRHVKDKKELQAWESAVSGACAGVAYNVALFPADTVKSAIQTEAELRPRAAGEPAPTFLSTFRVMYRAQGIRGLYAGCGITVARAVPSSAIIFLIYDGLSRRFG</sequence>
<dbReference type="OrthoDB" id="2139348at2759"/>
<dbReference type="GeneID" id="63829125"/>
<reference evidence="12 13" key="1">
    <citation type="journal article" date="2016" name="Mol. Biol. Evol.">
        <title>Comparative Genomics of Early-Diverging Mushroom-Forming Fungi Provides Insights into the Origins of Lignocellulose Decay Capabilities.</title>
        <authorList>
            <person name="Nagy L.G."/>
            <person name="Riley R."/>
            <person name="Tritt A."/>
            <person name="Adam C."/>
            <person name="Daum C."/>
            <person name="Floudas D."/>
            <person name="Sun H."/>
            <person name="Yadav J.S."/>
            <person name="Pangilinan J."/>
            <person name="Larsson K.H."/>
            <person name="Matsuura K."/>
            <person name="Barry K."/>
            <person name="Labutti K."/>
            <person name="Kuo R."/>
            <person name="Ohm R.A."/>
            <person name="Bhattacharya S.S."/>
            <person name="Shirouzu T."/>
            <person name="Yoshinaga Y."/>
            <person name="Martin F.M."/>
            <person name="Grigoriev I.V."/>
            <person name="Hibbett D.S."/>
        </authorList>
    </citation>
    <scope>NUCLEOTIDE SEQUENCE [LARGE SCALE GENOMIC DNA]</scope>
    <source>
        <strain evidence="12 13">93-53</strain>
    </source>
</reference>
<feature type="transmembrane region" description="Helical" evidence="11">
    <location>
        <begin position="123"/>
        <end position="144"/>
    </location>
</feature>
<gene>
    <name evidence="12" type="ORF">LAESUDRAFT_755899</name>
</gene>
<evidence type="ECO:0000256" key="6">
    <source>
        <dbReference type="ARBA" id="ARBA00022989"/>
    </source>
</evidence>
<dbReference type="SUPFAM" id="SSF103506">
    <property type="entry name" value="Mitochondrial carrier"/>
    <property type="match status" value="1"/>
</dbReference>
<dbReference type="AlphaFoldDB" id="A0A165GIH0"/>
<dbReference type="InterPro" id="IPR018108">
    <property type="entry name" value="MCP_transmembrane"/>
</dbReference>
<dbReference type="InterPro" id="IPR050567">
    <property type="entry name" value="Mitochondrial_Carrier"/>
</dbReference>
<feature type="repeat" description="Solcar" evidence="9">
    <location>
        <begin position="252"/>
        <end position="344"/>
    </location>
</feature>
<dbReference type="InterPro" id="IPR023395">
    <property type="entry name" value="MCP_dom_sf"/>
</dbReference>
<accession>A0A165GIH0</accession>
<keyword evidence="3 10" id="KW-0813">Transport</keyword>
<evidence type="ECO:0000256" key="3">
    <source>
        <dbReference type="ARBA" id="ARBA00022448"/>
    </source>
</evidence>
<proteinExistence type="inferred from homology"/>
<comment type="similarity">
    <text evidence="2 10">Belongs to the mitochondrial carrier (TC 2.A.29) family.</text>
</comment>
<dbReference type="PROSITE" id="PS50920">
    <property type="entry name" value="SOLCAR"/>
    <property type="match status" value="3"/>
</dbReference>
<evidence type="ECO:0000256" key="4">
    <source>
        <dbReference type="ARBA" id="ARBA00022692"/>
    </source>
</evidence>
<evidence type="ECO:0000256" key="9">
    <source>
        <dbReference type="PROSITE-ProRule" id="PRU00282"/>
    </source>
</evidence>
<evidence type="ECO:0000256" key="7">
    <source>
        <dbReference type="ARBA" id="ARBA00023128"/>
    </source>
</evidence>
<keyword evidence="6 11" id="KW-1133">Transmembrane helix</keyword>
<dbReference type="Proteomes" id="UP000076871">
    <property type="component" value="Unassembled WGS sequence"/>
</dbReference>
<keyword evidence="8 9" id="KW-0472">Membrane</keyword>
<dbReference type="PANTHER" id="PTHR45624:SF31">
    <property type="entry name" value="MITOCHONDRIAL ORNITHINE TRANSPORTER 1"/>
    <property type="match status" value="1"/>
</dbReference>
<dbReference type="GO" id="GO:0000064">
    <property type="term" value="F:L-ornithine transmembrane transporter activity"/>
    <property type="evidence" value="ECO:0007669"/>
    <property type="project" value="TreeGrafter"/>
</dbReference>
<dbReference type="STRING" id="1314785.A0A165GIH0"/>
<evidence type="ECO:0000256" key="1">
    <source>
        <dbReference type="ARBA" id="ARBA00004225"/>
    </source>
</evidence>
<keyword evidence="13" id="KW-1185">Reference proteome</keyword>
<protein>
    <submittedName>
        <fullName evidence="12">Mitochondrial carrier</fullName>
    </submittedName>
</protein>
<name>A0A165GIH0_9APHY</name>
<dbReference type="GO" id="GO:0031966">
    <property type="term" value="C:mitochondrial membrane"/>
    <property type="evidence" value="ECO:0007669"/>
    <property type="project" value="UniProtKB-SubCell"/>
</dbReference>
<evidence type="ECO:0000256" key="11">
    <source>
        <dbReference type="SAM" id="Phobius"/>
    </source>
</evidence>
<organism evidence="12 13">
    <name type="scientific">Laetiporus sulphureus 93-53</name>
    <dbReference type="NCBI Taxonomy" id="1314785"/>
    <lineage>
        <taxon>Eukaryota</taxon>
        <taxon>Fungi</taxon>
        <taxon>Dikarya</taxon>
        <taxon>Basidiomycota</taxon>
        <taxon>Agaricomycotina</taxon>
        <taxon>Agaricomycetes</taxon>
        <taxon>Polyporales</taxon>
        <taxon>Laetiporus</taxon>
    </lineage>
</organism>
<evidence type="ECO:0000256" key="5">
    <source>
        <dbReference type="ARBA" id="ARBA00022737"/>
    </source>
</evidence>
<dbReference type="EMBL" id="KV427609">
    <property type="protein sequence ID" value="KZT10394.1"/>
    <property type="molecule type" value="Genomic_DNA"/>
</dbReference>
<feature type="repeat" description="Solcar" evidence="9">
    <location>
        <begin position="118"/>
        <end position="239"/>
    </location>
</feature>